<dbReference type="InterPro" id="IPR015424">
    <property type="entry name" value="PyrdxlP-dep_Trfase"/>
</dbReference>
<dbReference type="CDD" id="cd00609">
    <property type="entry name" value="AAT_like"/>
    <property type="match status" value="1"/>
</dbReference>
<dbReference type="SUPFAM" id="SSF53383">
    <property type="entry name" value="PLP-dependent transferases"/>
    <property type="match status" value="1"/>
</dbReference>
<dbReference type="InterPro" id="IPR015421">
    <property type="entry name" value="PyrdxlP-dep_Trfase_major"/>
</dbReference>
<protein>
    <submittedName>
        <fullName evidence="7">GntR family transcriptional regulator</fullName>
    </submittedName>
</protein>
<dbReference type="CDD" id="cd07377">
    <property type="entry name" value="WHTH_GntR"/>
    <property type="match status" value="1"/>
</dbReference>
<dbReference type="GO" id="GO:0003700">
    <property type="term" value="F:DNA-binding transcription factor activity"/>
    <property type="evidence" value="ECO:0007669"/>
    <property type="project" value="InterPro"/>
</dbReference>
<dbReference type="Gene3D" id="3.40.640.10">
    <property type="entry name" value="Type I PLP-dependent aspartate aminotransferase-like (Major domain)"/>
    <property type="match status" value="1"/>
</dbReference>
<dbReference type="PANTHER" id="PTHR46577">
    <property type="entry name" value="HTH-TYPE TRANSCRIPTIONAL REGULATORY PROTEIN GABR"/>
    <property type="match status" value="1"/>
</dbReference>
<feature type="domain" description="HTH gntR-type" evidence="6">
    <location>
        <begin position="12"/>
        <end position="80"/>
    </location>
</feature>
<dbReference type="OrthoDB" id="9808770at2"/>
<keyword evidence="2" id="KW-0663">Pyridoxal phosphate</keyword>
<dbReference type="Proteomes" id="UP000245845">
    <property type="component" value="Unassembled WGS sequence"/>
</dbReference>
<dbReference type="SMART" id="SM00345">
    <property type="entry name" value="HTH_GNTR"/>
    <property type="match status" value="1"/>
</dbReference>
<dbReference type="AlphaFoldDB" id="A0A2Y9BF53"/>
<dbReference type="InterPro" id="IPR036390">
    <property type="entry name" value="WH_DNA-bd_sf"/>
</dbReference>
<dbReference type="GO" id="GO:0003677">
    <property type="term" value="F:DNA binding"/>
    <property type="evidence" value="ECO:0007669"/>
    <property type="project" value="UniProtKB-KW"/>
</dbReference>
<evidence type="ECO:0000256" key="5">
    <source>
        <dbReference type="ARBA" id="ARBA00023163"/>
    </source>
</evidence>
<accession>A0A2Y9BF53</accession>
<comment type="caution">
    <text evidence="7">The sequence shown here is derived from an EMBL/GenBank/DDBJ whole genome shotgun (WGS) entry which is preliminary data.</text>
</comment>
<evidence type="ECO:0000256" key="1">
    <source>
        <dbReference type="ARBA" id="ARBA00005384"/>
    </source>
</evidence>
<evidence type="ECO:0000259" key="6">
    <source>
        <dbReference type="PROSITE" id="PS50949"/>
    </source>
</evidence>
<dbReference type="RefSeq" id="WP_109731978.1">
    <property type="nucleotide sequence ID" value="NZ_BAAACK010000009.1"/>
</dbReference>
<name>A0A2Y9BF53_9FIRM</name>
<keyword evidence="4" id="KW-0238">DNA-binding</keyword>
<dbReference type="InterPro" id="IPR000524">
    <property type="entry name" value="Tscrpt_reg_HTH_GntR"/>
</dbReference>
<evidence type="ECO:0000256" key="2">
    <source>
        <dbReference type="ARBA" id="ARBA00022898"/>
    </source>
</evidence>
<keyword evidence="5" id="KW-0804">Transcription</keyword>
<dbReference type="Pfam" id="PF00392">
    <property type="entry name" value="GntR"/>
    <property type="match status" value="1"/>
</dbReference>
<sequence length="467" mass="54042">MVTCEIEKRGKMPIYEYLYHCIREDILRGELKAEEKLPSKRMLASRLGISVVTVENAYAQLMLEGYIYSVECSGYYVSRLKAQGIQEQAAPVRLYREDTDSPYYADLRCNRIGMQHFPFSIWAKLMREVITARDEKLLKAVPCRGVLELRQAIAENLRRFRGMHVSPSQIIIGAGTEFLYQQLFQILGAGRCYGLEEIGYSYTYELFERNQVNWRQISMDEKGISVSSLKESGCDVLHATPEHHFPTGIVTPVGRRQEVLNWAAETGGYIIEDNFDSEFRYVNKQSPALYAMDKSGRVIYLNTFSKSIVPSIRISYMVLPENLMKKYVEKMCYSSCTVSCFEQHTLARFISEEYFGRHLNRMRSFYRKLKTRLIQEIENSSLKDIAKIQEAEAGTYFLLILDTVLTDEELVARARQQGIDLACFSEYCRNPQKTREHILIINYSGIRMEAISETIRRLERAVLVSKI</sequence>
<proteinExistence type="inferred from homology"/>
<evidence type="ECO:0000256" key="3">
    <source>
        <dbReference type="ARBA" id="ARBA00023015"/>
    </source>
</evidence>
<dbReference type="PROSITE" id="PS50949">
    <property type="entry name" value="HTH_GNTR"/>
    <property type="match status" value="1"/>
</dbReference>
<dbReference type="SUPFAM" id="SSF46785">
    <property type="entry name" value="Winged helix' DNA-binding domain"/>
    <property type="match status" value="1"/>
</dbReference>
<dbReference type="InterPro" id="IPR051446">
    <property type="entry name" value="HTH_trans_reg/aminotransferase"/>
</dbReference>
<keyword evidence="8" id="KW-1185">Reference proteome</keyword>
<comment type="similarity">
    <text evidence="1">In the C-terminal section; belongs to the class-I pyridoxal-phosphate-dependent aminotransferase family.</text>
</comment>
<dbReference type="PANTHER" id="PTHR46577:SF1">
    <property type="entry name" value="HTH-TYPE TRANSCRIPTIONAL REGULATORY PROTEIN GABR"/>
    <property type="match status" value="1"/>
</dbReference>
<evidence type="ECO:0000313" key="8">
    <source>
        <dbReference type="Proteomes" id="UP000245845"/>
    </source>
</evidence>
<dbReference type="EMBL" id="QGDL01000009">
    <property type="protein sequence ID" value="PWJ28161.1"/>
    <property type="molecule type" value="Genomic_DNA"/>
</dbReference>
<dbReference type="InterPro" id="IPR036388">
    <property type="entry name" value="WH-like_DNA-bd_sf"/>
</dbReference>
<organism evidence="7 8">
    <name type="scientific">Faecalicatena orotica</name>
    <dbReference type="NCBI Taxonomy" id="1544"/>
    <lineage>
        <taxon>Bacteria</taxon>
        <taxon>Bacillati</taxon>
        <taxon>Bacillota</taxon>
        <taxon>Clostridia</taxon>
        <taxon>Lachnospirales</taxon>
        <taxon>Lachnospiraceae</taxon>
        <taxon>Faecalicatena</taxon>
    </lineage>
</organism>
<keyword evidence="3" id="KW-0805">Transcription regulation</keyword>
<reference evidence="7 8" key="1">
    <citation type="submission" date="2018-05" db="EMBL/GenBank/DDBJ databases">
        <title>The Hungate 1000. A catalogue of reference genomes from the rumen microbiome.</title>
        <authorList>
            <person name="Kelly W."/>
        </authorList>
    </citation>
    <scope>NUCLEOTIDE SEQUENCE [LARGE SCALE GENOMIC DNA]</scope>
    <source>
        <strain evidence="7 8">NLAE-zl-C242</strain>
    </source>
</reference>
<evidence type="ECO:0000256" key="4">
    <source>
        <dbReference type="ARBA" id="ARBA00023125"/>
    </source>
</evidence>
<evidence type="ECO:0000313" key="7">
    <source>
        <dbReference type="EMBL" id="PWJ28161.1"/>
    </source>
</evidence>
<gene>
    <name evidence="7" type="ORF">A8806_10938</name>
</gene>
<dbReference type="Gene3D" id="1.10.10.10">
    <property type="entry name" value="Winged helix-like DNA-binding domain superfamily/Winged helix DNA-binding domain"/>
    <property type="match status" value="1"/>
</dbReference>